<name>A0A1Z1FAW0_9SPHN</name>
<dbReference type="EMBL" id="CP060052">
    <property type="protein sequence ID" value="QNE04154.1"/>
    <property type="molecule type" value="Genomic_DNA"/>
</dbReference>
<reference evidence="3 5" key="2">
    <citation type="submission" date="2020-08" db="EMBL/GenBank/DDBJ databases">
        <authorList>
            <person name="Liu G."/>
            <person name="Sun C."/>
        </authorList>
    </citation>
    <scope>NUCLEOTIDE SEQUENCE [LARGE SCALE GENOMIC DNA]</scope>
    <source>
        <strain evidence="3 5">OT19</strain>
    </source>
</reference>
<protein>
    <submittedName>
        <fullName evidence="2">PilZ domain-containing protein</fullName>
    </submittedName>
</protein>
<evidence type="ECO:0000313" key="3">
    <source>
        <dbReference type="EMBL" id="QNE04154.1"/>
    </source>
</evidence>
<evidence type="ECO:0000313" key="5">
    <source>
        <dbReference type="Proteomes" id="UP000515297"/>
    </source>
</evidence>
<proteinExistence type="predicted"/>
<dbReference type="KEGG" id="cman:A9D14_06860"/>
<dbReference type="GO" id="GO:0035438">
    <property type="term" value="F:cyclic-di-GMP binding"/>
    <property type="evidence" value="ECO:0007669"/>
    <property type="project" value="InterPro"/>
</dbReference>
<accession>A0A1Z1FAW0</accession>
<keyword evidence="4" id="KW-1185">Reference proteome</keyword>
<evidence type="ECO:0000259" key="1">
    <source>
        <dbReference type="Pfam" id="PF07238"/>
    </source>
</evidence>
<sequence>MTANRKRDRACVEGICRYRSGSGIAVPVRISDLTEEGCRISSIPRNLESGDRISISIDTLAPLFATVRWVDRGRAAGLKFDNPLYPSVFDWLLSSIRAH</sequence>
<dbReference type="AlphaFoldDB" id="A0A1Z1FAW0"/>
<gene>
    <name evidence="2" type="ORF">A9D14_06860</name>
    <name evidence="3" type="ORF">H4O24_09055</name>
</gene>
<evidence type="ECO:0000313" key="2">
    <source>
        <dbReference type="EMBL" id="ARU15958.1"/>
    </source>
</evidence>
<evidence type="ECO:0000313" key="4">
    <source>
        <dbReference type="Proteomes" id="UP000195807"/>
    </source>
</evidence>
<dbReference type="InterPro" id="IPR009875">
    <property type="entry name" value="PilZ_domain"/>
</dbReference>
<dbReference type="OrthoDB" id="9794070at2"/>
<dbReference type="STRING" id="450378.GCA_001661675_01372"/>
<reference evidence="2 4" key="1">
    <citation type="submission" date="2017-01" db="EMBL/GenBank/DDBJ databases">
        <title>Complete genome sequence of esterase-producing bacterium Croceicoccus marinus E4A9.</title>
        <authorList>
            <person name="Wu Y.-H."/>
            <person name="Cheng H."/>
            <person name="Xu L."/>
            <person name="Huo Y.-Y."/>
            <person name="Wang C.-S."/>
            <person name="Xu X.-W."/>
        </authorList>
    </citation>
    <scope>NUCLEOTIDE SEQUENCE [LARGE SCALE GENOMIC DNA]</scope>
    <source>
        <strain evidence="2 4">E4A9</strain>
    </source>
</reference>
<dbReference type="Proteomes" id="UP000515297">
    <property type="component" value="Chromosome"/>
</dbReference>
<feature type="domain" description="PilZ" evidence="1">
    <location>
        <begin position="5"/>
        <end position="82"/>
    </location>
</feature>
<dbReference type="EMBL" id="CP019602">
    <property type="protein sequence ID" value="ARU15958.1"/>
    <property type="molecule type" value="Genomic_DNA"/>
</dbReference>
<dbReference type="Pfam" id="PF07238">
    <property type="entry name" value="PilZ"/>
    <property type="match status" value="1"/>
</dbReference>
<dbReference type="SUPFAM" id="SSF141371">
    <property type="entry name" value="PilZ domain-like"/>
    <property type="match status" value="1"/>
</dbReference>
<dbReference type="Proteomes" id="UP000195807">
    <property type="component" value="Chromosome"/>
</dbReference>
<dbReference type="RefSeq" id="WP_066844406.1">
    <property type="nucleotide sequence ID" value="NZ_CP019602.1"/>
</dbReference>
<organism evidence="2 4">
    <name type="scientific">Croceicoccus marinus</name>
    <dbReference type="NCBI Taxonomy" id="450378"/>
    <lineage>
        <taxon>Bacteria</taxon>
        <taxon>Pseudomonadati</taxon>
        <taxon>Pseudomonadota</taxon>
        <taxon>Alphaproteobacteria</taxon>
        <taxon>Sphingomonadales</taxon>
        <taxon>Erythrobacteraceae</taxon>
        <taxon>Croceicoccus</taxon>
    </lineage>
</organism>